<keyword evidence="1" id="KW-0863">Zinc-finger</keyword>
<keyword evidence="4" id="KW-1185">Reference proteome</keyword>
<evidence type="ECO:0000259" key="2">
    <source>
        <dbReference type="PROSITE" id="PS50157"/>
    </source>
</evidence>
<sequence>MSADNIVMNSCQYTPVYFIEDPGVSQARSYFIAPNDQNADKPVSESLKRFYENSGKLESNLTVADNSFKPKNIKKNDTNVVGNNLKLASFLLPKCETKNELCQPMLTPVNNVLLKPVYISNNLNVNSVSSQNPVPKIDVNSRLVKLKDLPNIVRSQNGKILPKIKPKENCPSNKQKQITMQAVPPVQLVKFGETYHSLNQLSNDQMKIVNHALKMFNNAQASPPEAAYDPATHTKFIYKVVSQKDFVERNKLNKQITAEIKKEPIKLEQPEVMEEDEPKMAVEAKVTRSGRVVKLPKNIIVDDSPTKPKRRPTSIVSCLQCNSKFSSPQRLHRHYENHPSHLPTNLHNNLFHCLIAIVTAGSESERAGILVQQLEQLVEKLKSCVPCLLKCDGVKDNISLISNDISKLFGINPGKYNFNMDALGCEKDKDGYCSHNPRPLITVTDNIKPHIILENIKNSVSKGPSNILKVNFQDRRPKILRKVEYRKQKLEQSSHNVNGKKMKLSEDKNSNSLEIDDLVALLSDTAKTENKESKVIDEVMLNDQKEITLDTVAETSEKVPKPPHIQFHSAHFDIRSSPIKPTSTVFRKFQINPEKMTKYIEIIRPIQLNQLAQDVEIADNTSNIDTQEIFSDNNIISSKESETDTTKNWCQEPTDFMNPNNLMHAHMDNFMKPNAVVEPALLHVKNSPTANNQVANELVHVENDSKVATKHNDLADFMKSDIFTKELLQVENDSRINKDTNSTDFMKELIHVDTTCQLNKVNNRPDFMKCNISIEPLLLAQDNHKITNKITDQVDDFMKTDVLIDQSLPLLDTQECNISDSNDYMKSNISIEPALIHNQDAKVDKFADQTHSFMMSNGFIDPTLPHSNNVDRVTDVTENNEIDITSQGQSIMSFLESLGNELAYTETDNRNNPVDFQLDLFSFNNS</sequence>
<gene>
    <name evidence="3" type="primary">jg18251</name>
    <name evidence="3" type="ORF">PAEG_LOCUS23742</name>
</gene>
<dbReference type="PROSITE" id="PS00028">
    <property type="entry name" value="ZINC_FINGER_C2H2_1"/>
    <property type="match status" value="1"/>
</dbReference>
<evidence type="ECO:0000313" key="4">
    <source>
        <dbReference type="Proteomes" id="UP000838756"/>
    </source>
</evidence>
<keyword evidence="1" id="KW-0479">Metal-binding</keyword>
<feature type="domain" description="C2H2-type" evidence="2">
    <location>
        <begin position="316"/>
        <end position="343"/>
    </location>
</feature>
<proteinExistence type="predicted"/>
<dbReference type="AlphaFoldDB" id="A0A8S4SFF1"/>
<dbReference type="InterPro" id="IPR013087">
    <property type="entry name" value="Znf_C2H2_type"/>
</dbReference>
<accession>A0A8S4SFF1</accession>
<comment type="caution">
    <text evidence="3">The sequence shown here is derived from an EMBL/GenBank/DDBJ whole genome shotgun (WGS) entry which is preliminary data.</text>
</comment>
<evidence type="ECO:0000256" key="1">
    <source>
        <dbReference type="PROSITE-ProRule" id="PRU00042"/>
    </source>
</evidence>
<evidence type="ECO:0000313" key="3">
    <source>
        <dbReference type="EMBL" id="CAH2260517.1"/>
    </source>
</evidence>
<keyword evidence="1" id="KW-0862">Zinc</keyword>
<name>A0A8S4SFF1_9NEOP</name>
<organism evidence="3 4">
    <name type="scientific">Pararge aegeria aegeria</name>
    <dbReference type="NCBI Taxonomy" id="348720"/>
    <lineage>
        <taxon>Eukaryota</taxon>
        <taxon>Metazoa</taxon>
        <taxon>Ecdysozoa</taxon>
        <taxon>Arthropoda</taxon>
        <taxon>Hexapoda</taxon>
        <taxon>Insecta</taxon>
        <taxon>Pterygota</taxon>
        <taxon>Neoptera</taxon>
        <taxon>Endopterygota</taxon>
        <taxon>Lepidoptera</taxon>
        <taxon>Glossata</taxon>
        <taxon>Ditrysia</taxon>
        <taxon>Papilionoidea</taxon>
        <taxon>Nymphalidae</taxon>
        <taxon>Satyrinae</taxon>
        <taxon>Satyrini</taxon>
        <taxon>Parargina</taxon>
        <taxon>Pararge</taxon>
    </lineage>
</organism>
<dbReference type="Proteomes" id="UP000838756">
    <property type="component" value="Unassembled WGS sequence"/>
</dbReference>
<dbReference type="GO" id="GO:0008270">
    <property type="term" value="F:zinc ion binding"/>
    <property type="evidence" value="ECO:0007669"/>
    <property type="project" value="UniProtKB-KW"/>
</dbReference>
<dbReference type="PROSITE" id="PS50157">
    <property type="entry name" value="ZINC_FINGER_C2H2_2"/>
    <property type="match status" value="1"/>
</dbReference>
<reference evidence="3" key="1">
    <citation type="submission" date="2022-03" db="EMBL/GenBank/DDBJ databases">
        <authorList>
            <person name="Lindestad O."/>
        </authorList>
    </citation>
    <scope>NUCLEOTIDE SEQUENCE</scope>
</reference>
<protein>
    <submittedName>
        <fullName evidence="3">Jg18251 protein</fullName>
    </submittedName>
</protein>
<dbReference type="OrthoDB" id="5981545at2759"/>
<dbReference type="EMBL" id="CAKXAJ010026167">
    <property type="protein sequence ID" value="CAH2260517.1"/>
    <property type="molecule type" value="Genomic_DNA"/>
</dbReference>